<feature type="chain" id="PRO_5040940419" description="Adhesin domain-containing protein" evidence="1">
    <location>
        <begin position="21"/>
        <end position="364"/>
    </location>
</feature>
<accession>A0A9X1FNZ4</accession>
<dbReference type="Proteomes" id="UP001138686">
    <property type="component" value="Unassembled WGS sequence"/>
</dbReference>
<organism evidence="2 3">
    <name type="scientific">Halomarinibacterium sedimenti</name>
    <dbReference type="NCBI Taxonomy" id="2857106"/>
    <lineage>
        <taxon>Bacteria</taxon>
        <taxon>Pseudomonadati</taxon>
        <taxon>Bacteroidota</taxon>
        <taxon>Flavobacteriia</taxon>
        <taxon>Flavobacteriales</taxon>
        <taxon>Flavobacteriaceae</taxon>
        <taxon>Halomarinibacterium</taxon>
    </lineage>
</organism>
<sequence>MKQLFNICLLVLLVPALVSANIDPKFNGKYTKEKKLKKEFAVNAEAGLTVDNSYGNIDIVTWNENRIVIEVHIRTNGNDEERVQEKLDNIDVDFSGSASKVTAKTIFKDRKNSSWSFWGNNNNKNVHMEINYTIKMPVTNSVDLNNDYGSININEIKGNAKINCDYGQLNLGRLLADNNYLNFDYTKNSTISYMKSGKINADYSSFTLDKVEYLELNADYTNSEVNEVGSINYNNDYGKLNIGKVGKLLGRGDYIPLRVDVLTESLNVNTDYGSVTVDRMKSSVKDVTIDSDYAGVKLYYDSDANFNFYIDLSYAGLNGEEDLEITKTSKDYSSKTYSGYYGRKDSGNTININSGYGGVTLKKL</sequence>
<dbReference type="AlphaFoldDB" id="A0A9X1FNZ4"/>
<evidence type="ECO:0000313" key="2">
    <source>
        <dbReference type="EMBL" id="MBW2937941.1"/>
    </source>
</evidence>
<name>A0A9X1FNZ4_9FLAO</name>
<comment type="caution">
    <text evidence="2">The sequence shown here is derived from an EMBL/GenBank/DDBJ whole genome shotgun (WGS) entry which is preliminary data.</text>
</comment>
<feature type="signal peptide" evidence="1">
    <location>
        <begin position="1"/>
        <end position="20"/>
    </location>
</feature>
<keyword evidence="3" id="KW-1185">Reference proteome</keyword>
<evidence type="ECO:0008006" key="4">
    <source>
        <dbReference type="Google" id="ProtNLM"/>
    </source>
</evidence>
<dbReference type="RefSeq" id="WP_219052382.1">
    <property type="nucleotide sequence ID" value="NZ_JAHWDP010000003.1"/>
</dbReference>
<reference evidence="2" key="1">
    <citation type="submission" date="2021-07" db="EMBL/GenBank/DDBJ databases">
        <title>Aureisphaera sp. CAU 1614 isolated from sea sediment.</title>
        <authorList>
            <person name="Kim W."/>
        </authorList>
    </citation>
    <scope>NUCLEOTIDE SEQUENCE</scope>
    <source>
        <strain evidence="2">CAU 1614</strain>
    </source>
</reference>
<dbReference type="EMBL" id="JAHWDP010000003">
    <property type="protein sequence ID" value="MBW2937941.1"/>
    <property type="molecule type" value="Genomic_DNA"/>
</dbReference>
<evidence type="ECO:0000313" key="3">
    <source>
        <dbReference type="Proteomes" id="UP001138686"/>
    </source>
</evidence>
<proteinExistence type="predicted"/>
<keyword evidence="1" id="KW-0732">Signal</keyword>
<evidence type="ECO:0000256" key="1">
    <source>
        <dbReference type="SAM" id="SignalP"/>
    </source>
</evidence>
<gene>
    <name evidence="2" type="ORF">KXJ69_07480</name>
</gene>
<protein>
    <recommendedName>
        <fullName evidence="4">Adhesin domain-containing protein</fullName>
    </recommendedName>
</protein>